<dbReference type="PANTHER" id="PTHR46410:SF18">
    <property type="entry name" value="AT-RICH INTERACTIVE DOMAIN-CONTAINING PROTEIN 2"/>
    <property type="match status" value="1"/>
</dbReference>
<dbReference type="eggNOG" id="ENOG502QVAG">
    <property type="taxonomic scope" value="Eukaryota"/>
</dbReference>
<dbReference type="KEGG" id="mnt:21406996"/>
<name>W9QHB5_9ROSA</name>
<dbReference type="Proteomes" id="UP000030645">
    <property type="component" value="Unassembled WGS sequence"/>
</dbReference>
<evidence type="ECO:0000313" key="1">
    <source>
        <dbReference type="EMBL" id="EXB37324.1"/>
    </source>
</evidence>
<dbReference type="STRING" id="981085.W9QHB5"/>
<dbReference type="EMBL" id="KE343612">
    <property type="protein sequence ID" value="EXB37324.1"/>
    <property type="molecule type" value="Genomic_DNA"/>
</dbReference>
<gene>
    <name evidence="1" type="ORF">L484_024250</name>
</gene>
<reference evidence="2" key="1">
    <citation type="submission" date="2013-01" db="EMBL/GenBank/DDBJ databases">
        <title>Draft Genome Sequence of a Mulberry Tree, Morus notabilis C.K. Schneid.</title>
        <authorList>
            <person name="He N."/>
            <person name="Zhao S."/>
        </authorList>
    </citation>
    <scope>NUCLEOTIDE SEQUENCE</scope>
</reference>
<proteinExistence type="predicted"/>
<evidence type="ECO:0000313" key="2">
    <source>
        <dbReference type="Proteomes" id="UP000030645"/>
    </source>
</evidence>
<organism evidence="1 2">
    <name type="scientific">Morus notabilis</name>
    <dbReference type="NCBI Taxonomy" id="981085"/>
    <lineage>
        <taxon>Eukaryota</taxon>
        <taxon>Viridiplantae</taxon>
        <taxon>Streptophyta</taxon>
        <taxon>Embryophyta</taxon>
        <taxon>Tracheophyta</taxon>
        <taxon>Spermatophyta</taxon>
        <taxon>Magnoliopsida</taxon>
        <taxon>eudicotyledons</taxon>
        <taxon>Gunneridae</taxon>
        <taxon>Pentapetalae</taxon>
        <taxon>rosids</taxon>
        <taxon>fabids</taxon>
        <taxon>Rosales</taxon>
        <taxon>Moraceae</taxon>
        <taxon>Moreae</taxon>
        <taxon>Morus</taxon>
    </lineage>
</organism>
<dbReference type="AlphaFoldDB" id="W9QHB5"/>
<keyword evidence="2" id="KW-1185">Reference proteome</keyword>
<accession>W9QHB5</accession>
<evidence type="ECO:0008006" key="3">
    <source>
        <dbReference type="Google" id="ProtNLM"/>
    </source>
</evidence>
<dbReference type="OrthoDB" id="1938591at2759"/>
<sequence length="289" mass="33366">MHPSMYEDNIALSHHSSERSRCSKRLTNLSKSRSCSCCNPCSPSSPKLISPRKVEVDNEPKEEEVIEVDLPVLAKELCPLEDESVKKDVSVGPLFQADVPEWTGVVYESDPKWLGTRVWPKECREHKYPIKEINTIGKGRPEFCGCPLPGSVECVRFHIAEARMKLKLELGPAFYHWRFDHMGEEVSLRWTAEQEKRFREIVKSNKYFGDRKIRWFPMKTMENMVSYYFNVFLVQKRRYQNRVTLKNIDSDDDEKEFGSIGGPFGNNAVDLSGSNMLSCVQNKQCTDLE</sequence>
<dbReference type="PANTHER" id="PTHR46410">
    <property type="entry name" value="AT-RICH INTERACTIVE DOMAIN-CONTAINING PROTEIN 2"/>
    <property type="match status" value="1"/>
</dbReference>
<protein>
    <recommendedName>
        <fullName evidence="3">AT-rich interactive domain-containing protein 2</fullName>
    </recommendedName>
</protein>